<dbReference type="EMBL" id="QQXK01000016">
    <property type="protein sequence ID" value="RII42071.1"/>
    <property type="molecule type" value="Genomic_DNA"/>
</dbReference>
<keyword evidence="5 6" id="KW-0472">Membrane</keyword>
<dbReference type="Gene3D" id="1.20.950.20">
    <property type="entry name" value="Transmembrane di-heme cytochromes, Chain C"/>
    <property type="match status" value="1"/>
</dbReference>
<evidence type="ECO:0000259" key="7">
    <source>
        <dbReference type="Pfam" id="PF01292"/>
    </source>
</evidence>
<keyword evidence="9" id="KW-1185">Reference proteome</keyword>
<dbReference type="AlphaFoldDB" id="A0A399J909"/>
<dbReference type="Proteomes" id="UP000265419">
    <property type="component" value="Unassembled WGS sequence"/>
</dbReference>
<feature type="transmembrane region" description="Helical" evidence="6">
    <location>
        <begin position="132"/>
        <end position="152"/>
    </location>
</feature>
<dbReference type="Pfam" id="PF01292">
    <property type="entry name" value="Ni_hydr_CYTB"/>
    <property type="match status" value="1"/>
</dbReference>
<evidence type="ECO:0000313" key="8">
    <source>
        <dbReference type="EMBL" id="RII42071.1"/>
    </source>
</evidence>
<dbReference type="SUPFAM" id="SSF81342">
    <property type="entry name" value="Transmembrane di-heme cytochromes"/>
    <property type="match status" value="1"/>
</dbReference>
<accession>A0A399J909</accession>
<keyword evidence="2" id="KW-1003">Cell membrane</keyword>
<feature type="transmembrane region" description="Helical" evidence="6">
    <location>
        <begin position="77"/>
        <end position="94"/>
    </location>
</feature>
<organism evidence="8 9">
    <name type="scientific">Galactobacter valiniphilus</name>
    <dbReference type="NCBI Taxonomy" id="2676122"/>
    <lineage>
        <taxon>Bacteria</taxon>
        <taxon>Bacillati</taxon>
        <taxon>Actinomycetota</taxon>
        <taxon>Actinomycetes</taxon>
        <taxon>Micrococcales</taxon>
        <taxon>Micrococcaceae</taxon>
        <taxon>Galactobacter</taxon>
    </lineage>
</organism>
<name>A0A399J909_9MICC</name>
<dbReference type="GO" id="GO:0009055">
    <property type="term" value="F:electron transfer activity"/>
    <property type="evidence" value="ECO:0007669"/>
    <property type="project" value="InterPro"/>
</dbReference>
<comment type="caution">
    <text evidence="8">The sequence shown here is derived from an EMBL/GenBank/DDBJ whole genome shotgun (WGS) entry which is preliminary data.</text>
</comment>
<dbReference type="GO" id="GO:0005886">
    <property type="term" value="C:plasma membrane"/>
    <property type="evidence" value="ECO:0007669"/>
    <property type="project" value="UniProtKB-SubCell"/>
</dbReference>
<evidence type="ECO:0000256" key="2">
    <source>
        <dbReference type="ARBA" id="ARBA00022475"/>
    </source>
</evidence>
<evidence type="ECO:0000256" key="6">
    <source>
        <dbReference type="SAM" id="Phobius"/>
    </source>
</evidence>
<evidence type="ECO:0000256" key="1">
    <source>
        <dbReference type="ARBA" id="ARBA00004651"/>
    </source>
</evidence>
<protein>
    <recommendedName>
        <fullName evidence="7">Cytochrome b561 bacterial/Ni-hydrogenase domain-containing protein</fullName>
    </recommendedName>
</protein>
<feature type="transmembrane region" description="Helical" evidence="6">
    <location>
        <begin position="231"/>
        <end position="255"/>
    </location>
</feature>
<sequence length="313" mass="34731">MANPRKPEGVLARLRAQPLWKQALIWVLAALVVVAAVVLVAKGLRAIPAVKDFVATYPGHTTPPAGTPEGFPGWLRWQHYLNFFFMVLIVRSGLRVRTVQRPAAYFTPKKRGRGAAPKKISLDLWFHQSIDILWLVNGLVFAVLLFTTGQWARIVPTSWDVFPNAISAALQYASLDWPTENGWVSYNALQLLTYFLTVFIAAPLAALSGWRMSGLFPAKNKALAKAYPIEWARAVHFPVMLYFVLFMIVHVVLVLSTGALRNLNHMFWGQDVSSWAGFIVFVVGLAVAIGVMEGARPVVLRPVASLMGKVSRN</sequence>
<keyword evidence="4 6" id="KW-1133">Transmembrane helix</keyword>
<dbReference type="GO" id="GO:0022904">
    <property type="term" value="P:respiratory electron transport chain"/>
    <property type="evidence" value="ECO:0007669"/>
    <property type="project" value="InterPro"/>
</dbReference>
<evidence type="ECO:0000256" key="5">
    <source>
        <dbReference type="ARBA" id="ARBA00023136"/>
    </source>
</evidence>
<comment type="subcellular location">
    <subcellularLocation>
        <location evidence="1">Cell membrane</location>
        <topology evidence="1">Multi-pass membrane protein</topology>
    </subcellularLocation>
</comment>
<dbReference type="InterPro" id="IPR016174">
    <property type="entry name" value="Di-haem_cyt_TM"/>
</dbReference>
<reference evidence="8 9" key="1">
    <citation type="submission" date="2018-07" db="EMBL/GenBank/DDBJ databases">
        <title>Arthrobacter sp. nov., isolated from raw cow's milk with high bacterial count.</title>
        <authorList>
            <person name="Hahne J."/>
            <person name="Isele D."/>
            <person name="Lipski A."/>
        </authorList>
    </citation>
    <scope>NUCLEOTIDE SEQUENCE [LARGE SCALE GENOMIC DNA]</scope>
    <source>
        <strain evidence="8 9">JZ R-35</strain>
    </source>
</reference>
<feature type="transmembrane region" description="Helical" evidence="6">
    <location>
        <begin position="191"/>
        <end position="210"/>
    </location>
</feature>
<evidence type="ECO:0000313" key="9">
    <source>
        <dbReference type="Proteomes" id="UP000265419"/>
    </source>
</evidence>
<feature type="domain" description="Cytochrome b561 bacterial/Ni-hydrogenase" evidence="7">
    <location>
        <begin position="71"/>
        <end position="269"/>
    </location>
</feature>
<dbReference type="InterPro" id="IPR011577">
    <property type="entry name" value="Cyt_b561_bac/Ni-Hgenase"/>
</dbReference>
<feature type="transmembrane region" description="Helical" evidence="6">
    <location>
        <begin position="275"/>
        <end position="292"/>
    </location>
</feature>
<dbReference type="RefSeq" id="WP_119424827.1">
    <property type="nucleotide sequence ID" value="NZ_QQXK01000016.1"/>
</dbReference>
<evidence type="ECO:0000256" key="3">
    <source>
        <dbReference type="ARBA" id="ARBA00022692"/>
    </source>
</evidence>
<keyword evidence="3 6" id="KW-0812">Transmembrane</keyword>
<gene>
    <name evidence="8" type="ORF">DWB68_09100</name>
</gene>
<proteinExistence type="predicted"/>
<evidence type="ECO:0000256" key="4">
    <source>
        <dbReference type="ARBA" id="ARBA00022989"/>
    </source>
</evidence>
<feature type="transmembrane region" description="Helical" evidence="6">
    <location>
        <begin position="23"/>
        <end position="41"/>
    </location>
</feature>